<dbReference type="PRINTS" id="PR00501">
    <property type="entry name" value="KELCHREPEAT"/>
</dbReference>
<dbReference type="InterPro" id="IPR015915">
    <property type="entry name" value="Kelch-typ_b-propeller"/>
</dbReference>
<evidence type="ECO:0000313" key="4">
    <source>
        <dbReference type="EMBL" id="ACB75127.1"/>
    </source>
</evidence>
<evidence type="ECO:0000256" key="2">
    <source>
        <dbReference type="ARBA" id="ARBA00022737"/>
    </source>
</evidence>
<dbReference type="PANTHER" id="PTHR46344">
    <property type="entry name" value="OS02G0202900 PROTEIN"/>
    <property type="match status" value="1"/>
</dbReference>
<dbReference type="SMART" id="SM00612">
    <property type="entry name" value="Kelch"/>
    <property type="match status" value="5"/>
</dbReference>
<dbReference type="AlphaFoldDB" id="B1ZX16"/>
<dbReference type="KEGG" id="ote:Oter_1844"/>
<dbReference type="SUPFAM" id="SSF56300">
    <property type="entry name" value="Metallo-dependent phosphatases"/>
    <property type="match status" value="1"/>
</dbReference>
<dbReference type="InterPro" id="IPR029052">
    <property type="entry name" value="Metallo-depent_PP-like"/>
</dbReference>
<dbReference type="RefSeq" id="WP_012374664.1">
    <property type="nucleotide sequence ID" value="NC_010571.1"/>
</dbReference>
<dbReference type="PANTHER" id="PTHR46344:SF27">
    <property type="entry name" value="KELCH REPEAT SUPERFAMILY PROTEIN"/>
    <property type="match status" value="1"/>
</dbReference>
<keyword evidence="5" id="KW-1185">Reference proteome</keyword>
<dbReference type="eggNOG" id="COG1408">
    <property type="taxonomic scope" value="Bacteria"/>
</dbReference>
<keyword evidence="1" id="KW-0880">Kelch repeat</keyword>
<keyword evidence="2" id="KW-0677">Repeat</keyword>
<sequence length="776" mass="84111">MRLNDAVNPGGRSWSHSIAPDQNFLIFAGVIDANTPRADSLGDIDLYVSFRVNGRWQPGINLGPAVNTKEAEVWPRISRDGRDLFFNRQGPDARGIYQIKLEPLLAPLRPKTSAGAWNRLPDIPTARLAAGAVACNGELYVIGGCVVRDRAAHPIAAVEVFSPATGTWTTKAPLPTPRSNFGVAVADGRIFVIGGTLADNLSETDVVEAYDPVTDHWTRAASLPTARCQVGAAAVDGKIYAIGGNRHHEHAFEVYDPATDRWSKLPSLEAPRRDAGVVAMDGKIYVAVGLGADARNPLNRFQVYDPATQRWSERTAAQRPRCDSAIVALGSSIVVIGGWNRGPIVSVEEYVPTHDRWAARENLPVATQFHCAAALDYRLYVFTGAHRLPEATNVAWVWSPNSDLRDNADRFWPRFGSPPFHSFFRWVPLGCRCMCRFAGPVGISRAPVPAIVSMNTSSLDLAAALVRSVVWSAPTVQRTFRALGASLSVCGVFGSIPAAHGAVRVYRHEIVCEGLPSNFDGLRIVHLSDVHAASLGHDGARIADELTAAVNAERPDLVVYTGDYGAPVDFARGPDLLGRLQTSLGKFAVLGNHDFGEQERASDNWTSPADKRRKIALLADAFRERGFSLLVNEAAVLSRGSQRLAVLGVGVHDSHHGFADADLPAAAAMAGETPFRMLLAHSPEYWETAVQGRSAIDLTLVGHTHGAQIGLGFGRFVWSPAAWQFRHWGGLYHEGAQWLNVNRGIGYVGVRFRFNMPADVSVLTLRTQRASGASVR</sequence>
<evidence type="ECO:0000313" key="5">
    <source>
        <dbReference type="Proteomes" id="UP000007013"/>
    </source>
</evidence>
<evidence type="ECO:0000259" key="3">
    <source>
        <dbReference type="Pfam" id="PF00149"/>
    </source>
</evidence>
<dbReference type="EMBL" id="CP001032">
    <property type="protein sequence ID" value="ACB75127.1"/>
    <property type="molecule type" value="Genomic_DNA"/>
</dbReference>
<dbReference type="Gene3D" id="2.120.10.80">
    <property type="entry name" value="Kelch-type beta propeller"/>
    <property type="match status" value="2"/>
</dbReference>
<proteinExistence type="predicted"/>
<dbReference type="InterPro" id="IPR006652">
    <property type="entry name" value="Kelch_1"/>
</dbReference>
<name>B1ZX16_OPITP</name>
<dbReference type="Pfam" id="PF24681">
    <property type="entry name" value="Kelch_KLHDC2_KLHL20_DRC7"/>
    <property type="match status" value="1"/>
</dbReference>
<dbReference type="InterPro" id="IPR004843">
    <property type="entry name" value="Calcineurin-like_PHP"/>
</dbReference>
<dbReference type="STRING" id="452637.Oter_1844"/>
<dbReference type="Gene3D" id="3.60.21.10">
    <property type="match status" value="1"/>
</dbReference>
<organism evidence="4 5">
    <name type="scientific">Opitutus terrae (strain DSM 11246 / JCM 15787 / PB90-1)</name>
    <dbReference type="NCBI Taxonomy" id="452637"/>
    <lineage>
        <taxon>Bacteria</taxon>
        <taxon>Pseudomonadati</taxon>
        <taxon>Verrucomicrobiota</taxon>
        <taxon>Opitutia</taxon>
        <taxon>Opitutales</taxon>
        <taxon>Opitutaceae</taxon>
        <taxon>Opitutus</taxon>
    </lineage>
</organism>
<reference evidence="4 5" key="1">
    <citation type="journal article" date="2011" name="J. Bacteriol.">
        <title>Genome sequence of the verrucomicrobium Opitutus terrae PB90-1, an abundant inhabitant of rice paddy soil ecosystems.</title>
        <authorList>
            <person name="van Passel M.W."/>
            <person name="Kant R."/>
            <person name="Palva A."/>
            <person name="Copeland A."/>
            <person name="Lucas S."/>
            <person name="Lapidus A."/>
            <person name="Glavina del Rio T."/>
            <person name="Pitluck S."/>
            <person name="Goltsman E."/>
            <person name="Clum A."/>
            <person name="Sun H."/>
            <person name="Schmutz J."/>
            <person name="Larimer F.W."/>
            <person name="Land M.L."/>
            <person name="Hauser L."/>
            <person name="Kyrpides N."/>
            <person name="Mikhailova N."/>
            <person name="Richardson P.P."/>
            <person name="Janssen P.H."/>
            <person name="de Vos W.M."/>
            <person name="Smidt H."/>
        </authorList>
    </citation>
    <scope>NUCLEOTIDE SEQUENCE [LARGE SCALE GENOMIC DNA]</scope>
    <source>
        <strain evidence="5">DSM 11246 / JCM 15787 / PB90-1</strain>
    </source>
</reference>
<dbReference type="eggNOG" id="COG3055">
    <property type="taxonomic scope" value="Bacteria"/>
</dbReference>
<dbReference type="Pfam" id="PF01344">
    <property type="entry name" value="Kelch_1"/>
    <property type="match status" value="2"/>
</dbReference>
<dbReference type="Proteomes" id="UP000007013">
    <property type="component" value="Chromosome"/>
</dbReference>
<protein>
    <submittedName>
        <fullName evidence="4">Metallophosphoesterase</fullName>
    </submittedName>
</protein>
<feature type="domain" description="Calcineurin-like phosphoesterase" evidence="3">
    <location>
        <begin position="522"/>
        <end position="706"/>
    </location>
</feature>
<dbReference type="SUPFAM" id="SSF117281">
    <property type="entry name" value="Kelch motif"/>
    <property type="match status" value="2"/>
</dbReference>
<accession>B1ZX16</accession>
<evidence type="ECO:0000256" key="1">
    <source>
        <dbReference type="ARBA" id="ARBA00022441"/>
    </source>
</evidence>
<gene>
    <name evidence="4" type="ordered locus">Oter_1844</name>
</gene>
<dbReference type="Pfam" id="PF00149">
    <property type="entry name" value="Metallophos"/>
    <property type="match status" value="1"/>
</dbReference>
<dbReference type="GO" id="GO:0016787">
    <property type="term" value="F:hydrolase activity"/>
    <property type="evidence" value="ECO:0007669"/>
    <property type="project" value="InterPro"/>
</dbReference>
<dbReference type="HOGENOM" id="CLU_360492_0_0_0"/>